<evidence type="ECO:0000313" key="3">
    <source>
        <dbReference type="Proteomes" id="UP000766986"/>
    </source>
</evidence>
<proteinExistence type="predicted"/>
<name>A0ABS2E454_9BACT</name>
<dbReference type="EMBL" id="JACLYZ010000069">
    <property type="protein sequence ID" value="MBM6736410.1"/>
    <property type="molecule type" value="Genomic_DNA"/>
</dbReference>
<evidence type="ECO:0000259" key="1">
    <source>
        <dbReference type="Pfam" id="PF14423"/>
    </source>
</evidence>
<accession>A0ABS2E454</accession>
<feature type="domain" description="Immunity protein Imm5" evidence="1">
    <location>
        <begin position="11"/>
        <end position="183"/>
    </location>
</feature>
<reference evidence="2 3" key="1">
    <citation type="journal article" date="2021" name="Sci. Rep.">
        <title>The distribution of antibiotic resistance genes in chicken gut microbiota commensals.</title>
        <authorList>
            <person name="Juricova H."/>
            <person name="Matiasovicova J."/>
            <person name="Kubasova T."/>
            <person name="Cejkova D."/>
            <person name="Rychlik I."/>
        </authorList>
    </citation>
    <scope>NUCLEOTIDE SEQUENCE [LARGE SCALE GENOMIC DNA]</scope>
    <source>
        <strain evidence="2 3">An772</strain>
    </source>
</reference>
<dbReference type="Proteomes" id="UP000766986">
    <property type="component" value="Unassembled WGS sequence"/>
</dbReference>
<evidence type="ECO:0000313" key="2">
    <source>
        <dbReference type="EMBL" id="MBM6736410.1"/>
    </source>
</evidence>
<keyword evidence="3" id="KW-1185">Reference proteome</keyword>
<comment type="caution">
    <text evidence="2">The sequence shown here is derived from an EMBL/GenBank/DDBJ whole genome shotgun (WGS) entry which is preliminary data.</text>
</comment>
<dbReference type="InterPro" id="IPR025675">
    <property type="entry name" value="Imm5"/>
</dbReference>
<dbReference type="RefSeq" id="WP_205096562.1">
    <property type="nucleotide sequence ID" value="NZ_JACLYZ010000069.1"/>
</dbReference>
<dbReference type="Pfam" id="PF14423">
    <property type="entry name" value="Imm5"/>
    <property type="match status" value="1"/>
</dbReference>
<gene>
    <name evidence="2" type="ORF">H7U35_14525</name>
</gene>
<dbReference type="SUPFAM" id="SSF160424">
    <property type="entry name" value="BH3703-like"/>
    <property type="match status" value="1"/>
</dbReference>
<protein>
    <recommendedName>
        <fullName evidence="1">Immunity protein Imm5 domain-containing protein</fullName>
    </recommendedName>
</protein>
<dbReference type="InterPro" id="IPR036170">
    <property type="entry name" value="YezG-like_sf"/>
</dbReference>
<organism evidence="2 3">
    <name type="scientific">Mediterranea massiliensis</name>
    <dbReference type="NCBI Taxonomy" id="1841865"/>
    <lineage>
        <taxon>Bacteria</taxon>
        <taxon>Pseudomonadati</taxon>
        <taxon>Bacteroidota</taxon>
        <taxon>Bacteroidia</taxon>
        <taxon>Bacteroidales</taxon>
        <taxon>Bacteroidaceae</taxon>
        <taxon>Mediterranea</taxon>
    </lineage>
</organism>
<sequence>MKYTETITSLISKGLDEVNHSDKGHLSLSTRRAILQAINEPCVIGRISILCALKVYPIWNDFFRNDTEIIGLIKKTEKYLLEQTSKKELLEDAEHLDVFADNYMEDDITAVFAAKVAVHAAYDAGSDADMVISDYDSEEEIEDPDEWDTAFLASLVYNGGIVDLDSIDNERNKEFWNWYLTECSSTAFDKDKMLTNDYKIERPIYKTLEQPRTQTHEYVNNDKVMSLFNQLENIFTKILSYAEWDVFIFDAYRVSKVSYDKVSYCKDGVIHDCNLSVTVLMYIDNFIWDIKKEMYESKKEEGGFYELKMTVNKNGDFVKEFNYDVRVEVLQKAFDDYDFADDFNICPRAKEFVPNWLADILKRKKISF</sequence>